<dbReference type="KEGG" id="bgg:CFK41_01800"/>
<reference evidence="2 3" key="1">
    <citation type="journal article" date="2014" name="Int. J. Syst. Evol. Microbiol.">
        <title>Brachybacterium ginsengisoli sp. nov., isolated from soil of a ginseng field.</title>
        <authorList>
            <person name="Hoang V.A."/>
            <person name="Kim Y.J."/>
            <person name="Nguyen N.L."/>
            <person name="Yang D.C."/>
        </authorList>
    </citation>
    <scope>NUCLEOTIDE SEQUENCE [LARGE SCALE GENOMIC DNA]</scope>
    <source>
        <strain evidence="2 3">DCY80</strain>
    </source>
</reference>
<proteinExistence type="predicted"/>
<keyword evidence="1" id="KW-0812">Transmembrane</keyword>
<dbReference type="RefSeq" id="WP_096798132.1">
    <property type="nucleotide sequence ID" value="NZ_CP023564.1"/>
</dbReference>
<name>A0A291GTV1_9MICO</name>
<evidence type="ECO:0000313" key="3">
    <source>
        <dbReference type="Proteomes" id="UP000217889"/>
    </source>
</evidence>
<feature type="transmembrane region" description="Helical" evidence="1">
    <location>
        <begin position="21"/>
        <end position="40"/>
    </location>
</feature>
<sequence>MTHLSGSADELPASAAGTLPVRAIALLWVITGGLVAAVTSPLGLEHGSWSSAFQVLVGGVMQGALGIAQHHLAAGRIGRRTLLAQLLAWNLGCLAVIGGTLITAPLLVDAGGLLLVVAMVLMIRAVGRGARGPAWALWLFRAALVVTAASIPVGLVLAHLRAA</sequence>
<evidence type="ECO:0000256" key="1">
    <source>
        <dbReference type="SAM" id="Phobius"/>
    </source>
</evidence>
<organism evidence="2 3">
    <name type="scientific">Brachybacterium ginsengisoli</name>
    <dbReference type="NCBI Taxonomy" id="1331682"/>
    <lineage>
        <taxon>Bacteria</taxon>
        <taxon>Bacillati</taxon>
        <taxon>Actinomycetota</taxon>
        <taxon>Actinomycetes</taxon>
        <taxon>Micrococcales</taxon>
        <taxon>Dermabacteraceae</taxon>
        <taxon>Brachybacterium</taxon>
    </lineage>
</organism>
<dbReference type="Proteomes" id="UP000217889">
    <property type="component" value="Chromosome"/>
</dbReference>
<dbReference type="AlphaFoldDB" id="A0A291GTV1"/>
<evidence type="ECO:0000313" key="2">
    <source>
        <dbReference type="EMBL" id="ATG53653.1"/>
    </source>
</evidence>
<keyword evidence="1" id="KW-0472">Membrane</keyword>
<dbReference type="EMBL" id="CP023564">
    <property type="protein sequence ID" value="ATG53653.1"/>
    <property type="molecule type" value="Genomic_DNA"/>
</dbReference>
<feature type="transmembrane region" description="Helical" evidence="1">
    <location>
        <begin position="86"/>
        <end position="104"/>
    </location>
</feature>
<gene>
    <name evidence="2" type="ORF">CFK41_01800</name>
</gene>
<dbReference type="OrthoDB" id="4870475at2"/>
<protein>
    <submittedName>
        <fullName evidence="2">Uncharacterized protein</fullName>
    </submittedName>
</protein>
<keyword evidence="1" id="KW-1133">Transmembrane helix</keyword>
<feature type="transmembrane region" description="Helical" evidence="1">
    <location>
        <begin position="138"/>
        <end position="160"/>
    </location>
</feature>
<accession>A0A291GTV1</accession>
<keyword evidence="3" id="KW-1185">Reference proteome</keyword>
<feature type="transmembrane region" description="Helical" evidence="1">
    <location>
        <begin position="52"/>
        <end position="74"/>
    </location>
</feature>